<sequence>MRVEDQALRLAAEGCSRAEIVAATGITRNRAKKLKQQSAADAADQLQKQIASAFRAWPAAVSPDQVISL</sequence>
<dbReference type="EMBL" id="LOJW01000010">
    <property type="protein sequence ID" value="OOW71463.1"/>
    <property type="molecule type" value="Genomic_DNA"/>
</dbReference>
<protein>
    <submittedName>
        <fullName evidence="1">Uncharacterized protein</fullName>
    </submittedName>
</protein>
<evidence type="ECO:0000313" key="2">
    <source>
        <dbReference type="Proteomes" id="UP000190559"/>
    </source>
</evidence>
<proteinExistence type="predicted"/>
<dbReference type="RefSeq" id="WP_078563191.1">
    <property type="nucleotide sequence ID" value="NZ_LOJW01000010.1"/>
</dbReference>
<organism evidence="1 2">
    <name type="scientific">Xanthomonas axonopodis pv. melhusii</name>
    <dbReference type="NCBI Taxonomy" id="487834"/>
    <lineage>
        <taxon>Bacteria</taxon>
        <taxon>Pseudomonadati</taxon>
        <taxon>Pseudomonadota</taxon>
        <taxon>Gammaproteobacteria</taxon>
        <taxon>Lysobacterales</taxon>
        <taxon>Lysobacteraceae</taxon>
        <taxon>Xanthomonas</taxon>
    </lineage>
</organism>
<dbReference type="Proteomes" id="UP000190559">
    <property type="component" value="Unassembled WGS sequence"/>
</dbReference>
<comment type="caution">
    <text evidence="1">The sequence shown here is derived from an EMBL/GenBank/DDBJ whole genome shotgun (WGS) entry which is preliminary data.</text>
</comment>
<accession>A0A1T1P7P0</accession>
<evidence type="ECO:0000313" key="1">
    <source>
        <dbReference type="EMBL" id="OOW71463.1"/>
    </source>
</evidence>
<dbReference type="AlphaFoldDB" id="A0A1T1P7P0"/>
<gene>
    <name evidence="1" type="ORF">Xmlh_08295</name>
</gene>
<reference evidence="1 2" key="1">
    <citation type="submission" date="2015-12" db="EMBL/GenBank/DDBJ databases">
        <authorList>
            <person name="Shamseldin A."/>
            <person name="Moawad H."/>
            <person name="Abd El-Rahim W.M."/>
            <person name="Sadowsky M.J."/>
        </authorList>
    </citation>
    <scope>NUCLEOTIDE SEQUENCE [LARGE SCALE GENOMIC DNA]</scope>
    <source>
        <strain evidence="1 2">LMG9050</strain>
    </source>
</reference>
<name>A0A1T1P7P0_9XANT</name>